<dbReference type="GO" id="GO:0005085">
    <property type="term" value="F:guanyl-nucleotide exchange factor activity"/>
    <property type="evidence" value="ECO:0007669"/>
    <property type="project" value="TreeGrafter"/>
</dbReference>
<dbReference type="GO" id="GO:0005764">
    <property type="term" value="C:lysosome"/>
    <property type="evidence" value="ECO:0007669"/>
    <property type="project" value="UniProtKB-SubCell"/>
</dbReference>
<comment type="subcellular location">
    <subcellularLocation>
        <location evidence="2">Cytoplasm</location>
    </subcellularLocation>
    <subcellularLocation>
        <location evidence="1">Lysosome</location>
    </subcellularLocation>
</comment>
<evidence type="ECO:0000256" key="4">
    <source>
        <dbReference type="ARBA" id="ARBA00022490"/>
    </source>
</evidence>
<keyword evidence="8" id="KW-1185">Reference proteome</keyword>
<dbReference type="Pfam" id="PF16672">
    <property type="entry name" value="LAMTOR5"/>
    <property type="match status" value="1"/>
</dbReference>
<evidence type="ECO:0000313" key="8">
    <source>
        <dbReference type="Proteomes" id="UP001500889"/>
    </source>
</evidence>
<protein>
    <recommendedName>
        <fullName evidence="6">Late endosomal/lysosomal adaptor and MAPK and MTOR activator 5</fullName>
    </recommendedName>
</protein>
<dbReference type="PANTHER" id="PTHR13342:SF2">
    <property type="entry name" value="RAGULATOR COMPLEX PROTEIN LAMTOR5"/>
    <property type="match status" value="1"/>
</dbReference>
<dbReference type="GO" id="GO:1904263">
    <property type="term" value="P:positive regulation of TORC1 signaling"/>
    <property type="evidence" value="ECO:0007669"/>
    <property type="project" value="TreeGrafter"/>
</dbReference>
<keyword evidence="5" id="KW-0458">Lysosome</keyword>
<reference evidence="7 8" key="1">
    <citation type="submission" date="2024-02" db="EMBL/GenBank/DDBJ databases">
        <title>A chromosome-level genome assembly of Drosophila madeirensis, a fruit fly species endemic to Madeira island.</title>
        <authorList>
            <person name="Tomihara K."/>
            <person name="Llopart A."/>
            <person name="Yamamoto D."/>
        </authorList>
    </citation>
    <scope>NUCLEOTIDE SEQUENCE [LARGE SCALE GENOMIC DNA]</scope>
    <source>
        <strain evidence="7 8">RF1</strain>
    </source>
</reference>
<proteinExistence type="inferred from homology"/>
<evidence type="ECO:0000256" key="6">
    <source>
        <dbReference type="ARBA" id="ARBA00032692"/>
    </source>
</evidence>
<dbReference type="Gene3D" id="3.30.450.30">
    <property type="entry name" value="Dynein light chain 2a, cytoplasmic"/>
    <property type="match status" value="1"/>
</dbReference>
<accession>A0AAU9G280</accession>
<sequence length="104" mass="10986">METQLEKVLSDIVTQQDTVGALLANRQGLCLGAKGDINPNVSGIGMAISDQVAALEPKSAVSAQPEARHPTICLYSGNRRCVIQRNGEITGIIYKQHTAAPASD</sequence>
<keyword evidence="4" id="KW-0963">Cytoplasm</keyword>
<dbReference type="FunFam" id="3.30.450.30:FF:000005">
    <property type="entry name" value="Ragulator complex protein LAMTOR5 homolog"/>
    <property type="match status" value="1"/>
</dbReference>
<dbReference type="GO" id="GO:0043066">
    <property type="term" value="P:negative regulation of apoptotic process"/>
    <property type="evidence" value="ECO:0007669"/>
    <property type="project" value="InterPro"/>
</dbReference>
<evidence type="ECO:0000256" key="2">
    <source>
        <dbReference type="ARBA" id="ARBA00004496"/>
    </source>
</evidence>
<gene>
    <name evidence="7" type="ORF">DMAD_02042</name>
</gene>
<dbReference type="GO" id="GO:0071986">
    <property type="term" value="C:Ragulator complex"/>
    <property type="evidence" value="ECO:0007669"/>
    <property type="project" value="InterPro"/>
</dbReference>
<evidence type="ECO:0000256" key="5">
    <source>
        <dbReference type="ARBA" id="ARBA00023228"/>
    </source>
</evidence>
<organism evidence="7 8">
    <name type="scientific">Drosophila madeirensis</name>
    <name type="common">Fruit fly</name>
    <dbReference type="NCBI Taxonomy" id="30013"/>
    <lineage>
        <taxon>Eukaryota</taxon>
        <taxon>Metazoa</taxon>
        <taxon>Ecdysozoa</taxon>
        <taxon>Arthropoda</taxon>
        <taxon>Hexapoda</taxon>
        <taxon>Insecta</taxon>
        <taxon>Pterygota</taxon>
        <taxon>Neoptera</taxon>
        <taxon>Endopterygota</taxon>
        <taxon>Diptera</taxon>
        <taxon>Brachycera</taxon>
        <taxon>Muscomorpha</taxon>
        <taxon>Ephydroidea</taxon>
        <taxon>Drosophilidae</taxon>
        <taxon>Drosophila</taxon>
        <taxon>Sophophora</taxon>
    </lineage>
</organism>
<dbReference type="AlphaFoldDB" id="A0AAU9G280"/>
<evidence type="ECO:0000313" key="7">
    <source>
        <dbReference type="EMBL" id="BFG02560.1"/>
    </source>
</evidence>
<name>A0AAU9G280_DROMD</name>
<dbReference type="InterPro" id="IPR024135">
    <property type="entry name" value="LAMTOR5"/>
</dbReference>
<dbReference type="PANTHER" id="PTHR13342">
    <property type="entry name" value="RAGULATOR COMPLEX PROTEIN LAMTOR5"/>
    <property type="match status" value="1"/>
</dbReference>
<dbReference type="EMBL" id="AP029266">
    <property type="protein sequence ID" value="BFG02560.1"/>
    <property type="molecule type" value="Genomic_DNA"/>
</dbReference>
<evidence type="ECO:0000256" key="1">
    <source>
        <dbReference type="ARBA" id="ARBA00004371"/>
    </source>
</evidence>
<dbReference type="Proteomes" id="UP001500889">
    <property type="component" value="Chromosome A"/>
</dbReference>
<evidence type="ECO:0000256" key="3">
    <source>
        <dbReference type="ARBA" id="ARBA00007795"/>
    </source>
</evidence>
<comment type="similarity">
    <text evidence="3">Belongs to the LAMTOR5 family.</text>
</comment>
<dbReference type="GO" id="GO:0071230">
    <property type="term" value="P:cellular response to amino acid stimulus"/>
    <property type="evidence" value="ECO:0007669"/>
    <property type="project" value="TreeGrafter"/>
</dbReference>